<dbReference type="EMBL" id="CP098400">
    <property type="protein sequence ID" value="URW79398.1"/>
    <property type="molecule type" value="Genomic_DNA"/>
</dbReference>
<gene>
    <name evidence="1" type="ORF">M9189_11075</name>
</gene>
<evidence type="ECO:0000313" key="2">
    <source>
        <dbReference type="Proteomes" id="UP001056426"/>
    </source>
</evidence>
<dbReference type="Proteomes" id="UP001056426">
    <property type="component" value="Chromosome"/>
</dbReference>
<proteinExistence type="predicted"/>
<reference evidence="1" key="2">
    <citation type="submission" date="2022-06" db="EMBL/GenBank/DDBJ databases">
        <title>Xiashengella guii gen. nov. sp. nov., a bacterium isolated form anaerobic digestion tank.</title>
        <authorList>
            <person name="Huang H."/>
        </authorList>
    </citation>
    <scope>NUCLEOTIDE SEQUENCE</scope>
    <source>
        <strain evidence="1">Ai-910</strain>
    </source>
</reference>
<protein>
    <submittedName>
        <fullName evidence="1">Uncharacterized protein</fullName>
    </submittedName>
</protein>
<keyword evidence="2" id="KW-1185">Reference proteome</keyword>
<organism evidence="1 2">
    <name type="scientific">Xiashengella succiniciproducens</name>
    <dbReference type="NCBI Taxonomy" id="2949635"/>
    <lineage>
        <taxon>Bacteria</taxon>
        <taxon>Pseudomonadati</taxon>
        <taxon>Bacteroidota</taxon>
        <taxon>Bacteroidia</taxon>
        <taxon>Marinilabiliales</taxon>
        <taxon>Marinilabiliaceae</taxon>
        <taxon>Xiashengella</taxon>
    </lineage>
</organism>
<name>A0A9J6ZPD9_9BACT</name>
<accession>A0A9J6ZPD9</accession>
<dbReference type="KEGG" id="alkq:M9189_11075"/>
<evidence type="ECO:0000313" key="1">
    <source>
        <dbReference type="EMBL" id="URW79398.1"/>
    </source>
</evidence>
<sequence length="132" mass="15498">MKLEELPQDQSALVGYTRELYYGKDKDGKFRTGLSTGWEVKTSALEVAWDEVKESLMEAEELVRSGKRSPIYYLMVKKLMNISILSGYSGMNRLRVWWHLRPAVYRRLRDKVLARYAEAFDMSVEEIRNLKL</sequence>
<dbReference type="RefSeq" id="WP_250723252.1">
    <property type="nucleotide sequence ID" value="NZ_CP098400.1"/>
</dbReference>
<reference evidence="1" key="1">
    <citation type="submission" date="2022-05" db="EMBL/GenBank/DDBJ databases">
        <authorList>
            <person name="Sun X."/>
        </authorList>
    </citation>
    <scope>NUCLEOTIDE SEQUENCE</scope>
    <source>
        <strain evidence="1">Ai-910</strain>
    </source>
</reference>
<dbReference type="AlphaFoldDB" id="A0A9J6ZPD9"/>